<name>A0A062U9V7_9PROT</name>
<keyword evidence="2" id="KW-0378">Hydrolase</keyword>
<reference evidence="5 6" key="1">
    <citation type="journal article" date="2014" name="Antonie Van Leeuwenhoek">
        <title>Hyphomonas beringensis sp. nov. and Hyphomonas chukchiensis sp. nov., isolated from surface seawater of the Bering Sea and Chukchi Sea.</title>
        <authorList>
            <person name="Li C."/>
            <person name="Lai Q."/>
            <person name="Li G."/>
            <person name="Dong C."/>
            <person name="Wang J."/>
            <person name="Liao Y."/>
            <person name="Shao Z."/>
        </authorList>
    </citation>
    <scope>NUCLEOTIDE SEQUENCE [LARGE SCALE GENOMIC DNA]</scope>
    <source>
        <strain evidence="5 6">25B14_1</strain>
    </source>
</reference>
<feature type="domain" description="Amidohydrolase-related" evidence="4">
    <location>
        <begin position="234"/>
        <end position="399"/>
    </location>
</feature>
<organism evidence="5 6">
    <name type="scientific">Hyphomonas beringensis</name>
    <dbReference type="NCBI Taxonomy" id="1280946"/>
    <lineage>
        <taxon>Bacteria</taxon>
        <taxon>Pseudomonadati</taxon>
        <taxon>Pseudomonadota</taxon>
        <taxon>Alphaproteobacteria</taxon>
        <taxon>Hyphomonadales</taxon>
        <taxon>Hyphomonadaceae</taxon>
        <taxon>Hyphomonas</taxon>
    </lineage>
</organism>
<evidence type="ECO:0000313" key="6">
    <source>
        <dbReference type="Proteomes" id="UP000027037"/>
    </source>
</evidence>
<dbReference type="Proteomes" id="UP000027037">
    <property type="component" value="Unassembled WGS sequence"/>
</dbReference>
<dbReference type="GO" id="GO:0016810">
    <property type="term" value="F:hydrolase activity, acting on carbon-nitrogen (but not peptide) bonds"/>
    <property type="evidence" value="ECO:0007669"/>
    <property type="project" value="InterPro"/>
</dbReference>
<dbReference type="RefSeq" id="WP_034797747.1">
    <property type="nucleotide sequence ID" value="NZ_AWFF01000054.1"/>
</dbReference>
<dbReference type="SUPFAM" id="SSF51338">
    <property type="entry name" value="Composite domain of metallo-dependent hydrolases"/>
    <property type="match status" value="1"/>
</dbReference>
<dbReference type="EMBL" id="AWFF01000054">
    <property type="protein sequence ID" value="KCZ53389.1"/>
    <property type="molecule type" value="Genomic_DNA"/>
</dbReference>
<comment type="caution">
    <text evidence="5">The sequence shown here is derived from an EMBL/GenBank/DDBJ whole genome shotgun (WGS) entry which is preliminary data.</text>
</comment>
<evidence type="ECO:0000256" key="2">
    <source>
        <dbReference type="ARBA" id="ARBA00022801"/>
    </source>
</evidence>
<feature type="signal peptide" evidence="3">
    <location>
        <begin position="1"/>
        <end position="23"/>
    </location>
</feature>
<dbReference type="SUPFAM" id="SSF51556">
    <property type="entry name" value="Metallo-dependent hydrolases"/>
    <property type="match status" value="1"/>
</dbReference>
<dbReference type="PATRIC" id="fig|1280946.3.peg.2704"/>
<evidence type="ECO:0000313" key="5">
    <source>
        <dbReference type="EMBL" id="KCZ53389.1"/>
    </source>
</evidence>
<keyword evidence="3" id="KW-0732">Signal</keyword>
<dbReference type="InterPro" id="IPR032466">
    <property type="entry name" value="Metal_Hydrolase"/>
</dbReference>
<dbReference type="Pfam" id="PF01979">
    <property type="entry name" value="Amidohydro_1"/>
    <property type="match status" value="1"/>
</dbReference>
<comment type="similarity">
    <text evidence="1">Belongs to the metallo-dependent hydrolases superfamily. ATZ/TRZ family.</text>
</comment>
<feature type="chain" id="PRO_5001614321" description="Amidohydrolase-related domain-containing protein" evidence="3">
    <location>
        <begin position="24"/>
        <end position="434"/>
    </location>
</feature>
<dbReference type="PANTHER" id="PTHR43794">
    <property type="entry name" value="AMINOHYDROLASE SSNA-RELATED"/>
    <property type="match status" value="1"/>
</dbReference>
<sequence>MSHMKSLVAACLASIALAPTSLAETTAITNAHILTMGPDGEIQNGTIVFDEDEIVSIGTNVRIPSDAKMIDAQGQTVMPGFIMTGTSLGISNLPSYGSLDDSSTNNPYVTAAYDVKYALNPDDPQIVVAKSEGVTGALVTPDLWTGSAADPRMFAGTSASVALAEDENMILRTSAGIVMVAGTSGASKVGGGRPSVIALFRSALKEARAYTKSRKQELSRSAISLGLSPLDLEALARVADRKEPLLVDVHNAADILNMIDIAKAEGIDLVLLGASEGWTVADQIAAANIPVIVDPEANVPGDLSSKYTTNENAARLIAAGVKVGFKAVHGRPFWYIRSPRSVVGRLVGYTDLSYGDALIALTIHGAEIAGIADQTGSLEKGKRADIVIWDGDPLEAMSHPTYVFINGIEQNITTRGELLGKRYIEMARKDGVLH</sequence>
<evidence type="ECO:0000256" key="1">
    <source>
        <dbReference type="ARBA" id="ARBA00006745"/>
    </source>
</evidence>
<dbReference type="Gene3D" id="2.30.40.10">
    <property type="entry name" value="Urease, subunit C, domain 1"/>
    <property type="match status" value="1"/>
</dbReference>
<proteinExistence type="inferred from homology"/>
<dbReference type="Gene3D" id="3.20.20.140">
    <property type="entry name" value="Metal-dependent hydrolases"/>
    <property type="match status" value="1"/>
</dbReference>
<keyword evidence="6" id="KW-1185">Reference proteome</keyword>
<accession>A0A062U9V7</accession>
<dbReference type="PANTHER" id="PTHR43794:SF11">
    <property type="entry name" value="AMIDOHYDROLASE-RELATED DOMAIN-CONTAINING PROTEIN"/>
    <property type="match status" value="1"/>
</dbReference>
<gene>
    <name evidence="5" type="ORF">HY29_03975</name>
</gene>
<dbReference type="eggNOG" id="COG1228">
    <property type="taxonomic scope" value="Bacteria"/>
</dbReference>
<evidence type="ECO:0000256" key="3">
    <source>
        <dbReference type="SAM" id="SignalP"/>
    </source>
</evidence>
<dbReference type="OrthoDB" id="9796020at2"/>
<evidence type="ECO:0000259" key="4">
    <source>
        <dbReference type="Pfam" id="PF01979"/>
    </source>
</evidence>
<protein>
    <recommendedName>
        <fullName evidence="4">Amidohydrolase-related domain-containing protein</fullName>
    </recommendedName>
</protein>
<dbReference type="AlphaFoldDB" id="A0A062U9V7"/>
<dbReference type="InterPro" id="IPR050287">
    <property type="entry name" value="MTA/SAH_deaminase"/>
</dbReference>
<dbReference type="STRING" id="1280946.HY29_03975"/>
<dbReference type="InterPro" id="IPR006680">
    <property type="entry name" value="Amidohydro-rel"/>
</dbReference>
<dbReference type="InterPro" id="IPR011059">
    <property type="entry name" value="Metal-dep_hydrolase_composite"/>
</dbReference>